<evidence type="ECO:0000313" key="3">
    <source>
        <dbReference type="Proteomes" id="UP000014974"/>
    </source>
</evidence>
<dbReference type="AlphaFoldDB" id="S7VG47"/>
<dbReference type="InterPro" id="IPR048770">
    <property type="entry name" value="SoFic-like_C"/>
</dbReference>
<protein>
    <recommendedName>
        <fullName evidence="1">Adenylyltransferase SoFic-like C-terminal domain-containing protein</fullName>
    </recommendedName>
</protein>
<reference evidence="2 3" key="1">
    <citation type="journal article" date="2013" name="Genome Announc.">
        <title>Draft Genome Sequence of Cyclobacterium qasimii Strain M12-11BT, Isolated from Arctic Marine Sediment.</title>
        <authorList>
            <person name="Shivaji S."/>
            <person name="Ara S."/>
            <person name="Singh A."/>
            <person name="Kumar Pinnaka A."/>
        </authorList>
    </citation>
    <scope>NUCLEOTIDE SEQUENCE [LARGE SCALE GENOMIC DNA]</scope>
    <source>
        <strain evidence="2 3">M12-11B</strain>
    </source>
</reference>
<organism evidence="2 3">
    <name type="scientific">Cyclobacterium qasimii M12-11B</name>
    <dbReference type="NCBI Taxonomy" id="641524"/>
    <lineage>
        <taxon>Bacteria</taxon>
        <taxon>Pseudomonadati</taxon>
        <taxon>Bacteroidota</taxon>
        <taxon>Cytophagia</taxon>
        <taxon>Cytophagales</taxon>
        <taxon>Cyclobacteriaceae</taxon>
        <taxon>Cyclobacterium</taxon>
    </lineage>
</organism>
<accession>S7VG47</accession>
<dbReference type="Proteomes" id="UP000014974">
    <property type="component" value="Unassembled WGS sequence"/>
</dbReference>
<evidence type="ECO:0000313" key="2">
    <source>
        <dbReference type="EMBL" id="EPR68991.1"/>
    </source>
</evidence>
<feature type="domain" description="Adenylyltransferase SoFic-like C-terminal" evidence="1">
    <location>
        <begin position="2"/>
        <end position="40"/>
    </location>
</feature>
<comment type="caution">
    <text evidence="2">The sequence shown here is derived from an EMBL/GenBank/DDBJ whole genome shotgun (WGS) entry which is preliminary data.</text>
</comment>
<name>S7VG47_9BACT</name>
<gene>
    <name evidence="2" type="ORF">ADICYQ_1991</name>
</gene>
<evidence type="ECO:0000259" key="1">
    <source>
        <dbReference type="Pfam" id="PF21248"/>
    </source>
</evidence>
<sequence>MEDTKVIRKTAAKYLNQLDKIGILSKQRIWKDNYCINTDLFMLLQNIGKFS</sequence>
<dbReference type="EMBL" id="ATNM01000087">
    <property type="protein sequence ID" value="EPR68991.1"/>
    <property type="molecule type" value="Genomic_DNA"/>
</dbReference>
<proteinExistence type="predicted"/>
<dbReference type="Pfam" id="PF21248">
    <property type="entry name" value="SoFic-like_C"/>
    <property type="match status" value="1"/>
</dbReference>